<organism evidence="1 2">
    <name type="scientific">Mycena metata</name>
    <dbReference type="NCBI Taxonomy" id="1033252"/>
    <lineage>
        <taxon>Eukaryota</taxon>
        <taxon>Fungi</taxon>
        <taxon>Dikarya</taxon>
        <taxon>Basidiomycota</taxon>
        <taxon>Agaricomycotina</taxon>
        <taxon>Agaricomycetes</taxon>
        <taxon>Agaricomycetidae</taxon>
        <taxon>Agaricales</taxon>
        <taxon>Marasmiineae</taxon>
        <taxon>Mycenaceae</taxon>
        <taxon>Mycena</taxon>
    </lineage>
</organism>
<protein>
    <submittedName>
        <fullName evidence="1">Uncharacterized protein</fullName>
    </submittedName>
</protein>
<name>A0AAD7JAF7_9AGAR</name>
<dbReference type="EMBL" id="JARKIB010000037">
    <property type="protein sequence ID" value="KAJ7760534.1"/>
    <property type="molecule type" value="Genomic_DNA"/>
</dbReference>
<evidence type="ECO:0000313" key="2">
    <source>
        <dbReference type="Proteomes" id="UP001215598"/>
    </source>
</evidence>
<proteinExistence type="predicted"/>
<sequence length="157" mass="17700">MKAHLIGHIVLPATAENPPQGTSAVMRKVYLAFHLFYLEWDCFMGPDPTAPLPPATPDFPNYEAMAFVSLFPYGVGHYVGPEKQNGLTFDRYALNRLKLADPRFRQSAEWLTWALTRTADPELAKAINCMLVTLHKQKAWHLGKGQVQVLSLNDMFV</sequence>
<gene>
    <name evidence="1" type="ORF">B0H16DRAFT_1312732</name>
</gene>
<accession>A0AAD7JAF7</accession>
<keyword evidence="2" id="KW-1185">Reference proteome</keyword>
<dbReference type="Proteomes" id="UP001215598">
    <property type="component" value="Unassembled WGS sequence"/>
</dbReference>
<reference evidence="1" key="1">
    <citation type="submission" date="2023-03" db="EMBL/GenBank/DDBJ databases">
        <title>Massive genome expansion in bonnet fungi (Mycena s.s.) driven by repeated elements and novel gene families across ecological guilds.</title>
        <authorList>
            <consortium name="Lawrence Berkeley National Laboratory"/>
            <person name="Harder C.B."/>
            <person name="Miyauchi S."/>
            <person name="Viragh M."/>
            <person name="Kuo A."/>
            <person name="Thoen E."/>
            <person name="Andreopoulos B."/>
            <person name="Lu D."/>
            <person name="Skrede I."/>
            <person name="Drula E."/>
            <person name="Henrissat B."/>
            <person name="Morin E."/>
            <person name="Kohler A."/>
            <person name="Barry K."/>
            <person name="LaButti K."/>
            <person name="Morin E."/>
            <person name="Salamov A."/>
            <person name="Lipzen A."/>
            <person name="Mereny Z."/>
            <person name="Hegedus B."/>
            <person name="Baldrian P."/>
            <person name="Stursova M."/>
            <person name="Weitz H."/>
            <person name="Taylor A."/>
            <person name="Grigoriev I.V."/>
            <person name="Nagy L.G."/>
            <person name="Martin F."/>
            <person name="Kauserud H."/>
        </authorList>
    </citation>
    <scope>NUCLEOTIDE SEQUENCE</scope>
    <source>
        <strain evidence="1">CBHHK182m</strain>
    </source>
</reference>
<dbReference type="AlphaFoldDB" id="A0AAD7JAF7"/>
<evidence type="ECO:0000313" key="1">
    <source>
        <dbReference type="EMBL" id="KAJ7760534.1"/>
    </source>
</evidence>
<comment type="caution">
    <text evidence="1">The sequence shown here is derived from an EMBL/GenBank/DDBJ whole genome shotgun (WGS) entry which is preliminary data.</text>
</comment>